<dbReference type="GeneID" id="87630278"/>
<organism evidence="1 2">
    <name type="scientific">Streptomyces microflavus</name>
    <name type="common">Streptomyces lipmanii</name>
    <dbReference type="NCBI Taxonomy" id="1919"/>
    <lineage>
        <taxon>Bacteria</taxon>
        <taxon>Bacillati</taxon>
        <taxon>Actinomycetota</taxon>
        <taxon>Actinomycetes</taxon>
        <taxon>Kitasatosporales</taxon>
        <taxon>Streptomycetaceae</taxon>
        <taxon>Streptomyces</taxon>
    </lineage>
</organism>
<reference evidence="1 2" key="1">
    <citation type="submission" date="2020-06" db="EMBL/GenBank/DDBJ databases">
        <title>Genome mining for natural products.</title>
        <authorList>
            <person name="Zhang B."/>
            <person name="Shi J."/>
            <person name="Ge H."/>
        </authorList>
    </citation>
    <scope>NUCLEOTIDE SEQUENCE [LARGE SCALE GENOMIC DNA]</scope>
    <source>
        <strain evidence="1 2">NA06532</strain>
    </source>
</reference>
<accession>A0A7H8MHU2</accession>
<evidence type="ECO:0000313" key="1">
    <source>
        <dbReference type="EMBL" id="QKW41713.1"/>
    </source>
</evidence>
<name>A0A7H8MHU2_STRMI</name>
<gene>
    <name evidence="1" type="ORF">HUT09_03605</name>
</gene>
<sequence length="69" mass="7355">MATPDKPTLADIRAWPATIGVPDAAKALGVSKSHMHALIKRGESPVRTLSFGARHRVVTADLIRLLEAA</sequence>
<protein>
    <submittedName>
        <fullName evidence="1">Helix-turn-helix domain-containing protein</fullName>
    </submittedName>
</protein>
<dbReference type="EMBL" id="CP054926">
    <property type="protein sequence ID" value="QKW41713.1"/>
    <property type="molecule type" value="Genomic_DNA"/>
</dbReference>
<evidence type="ECO:0000313" key="2">
    <source>
        <dbReference type="Proteomes" id="UP000509345"/>
    </source>
</evidence>
<dbReference type="RefSeq" id="WP_176143183.1">
    <property type="nucleotide sequence ID" value="NZ_CP054926.1"/>
</dbReference>
<proteinExistence type="predicted"/>
<dbReference type="AlphaFoldDB" id="A0A7H8MHU2"/>
<dbReference type="Proteomes" id="UP000509345">
    <property type="component" value="Chromosome"/>
</dbReference>